<sequence length="187" mass="21270">MHKAASDSKIKKTLVRNCELKVRPSTRRQVVHDVASSIPSQSHKSSRSQKENELCAPTLCSSESINNYIAELKKLSPPPLSSEDLNVDKGQLCTKMTKKLNFQFNDKIYKNLIELNASVNDLKSKKTRKPTTNTLRKDLEPHIEDFYEDEKEIDSAPSIPILKPKFRPIKKVDDGRLHKLVAAFEDL</sequence>
<dbReference type="KEGG" id="sliu:111354209"/>
<organism evidence="2 3">
    <name type="scientific">Spodoptera litura</name>
    <name type="common">Asian cotton leafworm</name>
    <dbReference type="NCBI Taxonomy" id="69820"/>
    <lineage>
        <taxon>Eukaryota</taxon>
        <taxon>Metazoa</taxon>
        <taxon>Ecdysozoa</taxon>
        <taxon>Arthropoda</taxon>
        <taxon>Hexapoda</taxon>
        <taxon>Insecta</taxon>
        <taxon>Pterygota</taxon>
        <taxon>Neoptera</taxon>
        <taxon>Endopterygota</taxon>
        <taxon>Lepidoptera</taxon>
        <taxon>Glossata</taxon>
        <taxon>Ditrysia</taxon>
        <taxon>Noctuoidea</taxon>
        <taxon>Noctuidae</taxon>
        <taxon>Amphipyrinae</taxon>
        <taxon>Spodoptera</taxon>
    </lineage>
</organism>
<dbReference type="Proteomes" id="UP000301870">
    <property type="component" value="Chromosome 17"/>
</dbReference>
<dbReference type="AlphaFoldDB" id="A0A9J7E2Y6"/>
<reference evidence="3" key="1">
    <citation type="submission" date="2025-08" db="UniProtKB">
        <authorList>
            <consortium name="RefSeq"/>
        </authorList>
    </citation>
    <scope>IDENTIFICATION</scope>
    <source>
        <strain evidence="3">Ishihara</strain>
        <tissue evidence="3">Whole body</tissue>
    </source>
</reference>
<feature type="region of interest" description="Disordered" evidence="1">
    <location>
        <begin position="30"/>
        <end position="52"/>
    </location>
</feature>
<protein>
    <submittedName>
        <fullName evidence="3">Uncharacterized protein LOC111354209</fullName>
    </submittedName>
</protein>
<dbReference type="OrthoDB" id="8191506at2759"/>
<evidence type="ECO:0000256" key="1">
    <source>
        <dbReference type="SAM" id="MobiDB-lite"/>
    </source>
</evidence>
<evidence type="ECO:0000313" key="2">
    <source>
        <dbReference type="Proteomes" id="UP000301870"/>
    </source>
</evidence>
<dbReference type="RefSeq" id="XP_022823323.1">
    <property type="nucleotide sequence ID" value="XM_022967555.1"/>
</dbReference>
<evidence type="ECO:0000313" key="3">
    <source>
        <dbReference type="RefSeq" id="XP_022823323.1"/>
    </source>
</evidence>
<accession>A0A9J7E2Y6</accession>
<name>A0A9J7E2Y6_SPOLT</name>
<gene>
    <name evidence="3" type="primary">LOC111354209</name>
</gene>
<keyword evidence="2" id="KW-1185">Reference proteome</keyword>
<proteinExistence type="predicted"/>
<dbReference type="GeneID" id="111354209"/>